<reference evidence="1 2" key="1">
    <citation type="submission" date="2016-10" db="EMBL/GenBank/DDBJ databases">
        <authorList>
            <person name="de Groot N.N."/>
        </authorList>
    </citation>
    <scope>NUCLEOTIDE SEQUENCE [LARGE SCALE GENOMIC DNA]</scope>
    <source>
        <strain evidence="1 2">DSM 25294</strain>
    </source>
</reference>
<name>A0A1G8IR37_9RHOB</name>
<evidence type="ECO:0000313" key="1">
    <source>
        <dbReference type="EMBL" id="SDI21409.1"/>
    </source>
</evidence>
<evidence type="ECO:0008006" key="3">
    <source>
        <dbReference type="Google" id="ProtNLM"/>
    </source>
</evidence>
<organism evidence="1 2">
    <name type="scientific">Aliiruegeria lutimaris</name>
    <dbReference type="NCBI Taxonomy" id="571298"/>
    <lineage>
        <taxon>Bacteria</taxon>
        <taxon>Pseudomonadati</taxon>
        <taxon>Pseudomonadota</taxon>
        <taxon>Alphaproteobacteria</taxon>
        <taxon>Rhodobacterales</taxon>
        <taxon>Roseobacteraceae</taxon>
        <taxon>Aliiruegeria</taxon>
    </lineage>
</organism>
<gene>
    <name evidence="1" type="ORF">SAMN04488026_1001106</name>
</gene>
<accession>A0A1G8IR37</accession>
<protein>
    <recommendedName>
        <fullName evidence="3">SpoIIAA-like</fullName>
    </recommendedName>
</protein>
<dbReference type="Proteomes" id="UP000199382">
    <property type="component" value="Unassembled WGS sequence"/>
</dbReference>
<dbReference type="RefSeq" id="WP_093147274.1">
    <property type="nucleotide sequence ID" value="NZ_FNEK01000001.1"/>
</dbReference>
<sequence length="148" mass="16377">MSETLIHSVPDLVDVVWRPDLQAVNLVWHSEYDEGTAVRDAVLAALAYANEHDTRNWVADISHSRAALSDADLAWVSGEEFLSAMRQSSIRRFVLVPPLPSTGQDTGWLADWEANTLAAFGEGRSARIVSDKEEIRAFLANAEQGEQE</sequence>
<dbReference type="STRING" id="571298.SAMN04488026_1001106"/>
<dbReference type="OrthoDB" id="7869318at2"/>
<proteinExistence type="predicted"/>
<evidence type="ECO:0000313" key="2">
    <source>
        <dbReference type="Proteomes" id="UP000199382"/>
    </source>
</evidence>
<dbReference type="EMBL" id="FNEK01000001">
    <property type="protein sequence ID" value="SDI21409.1"/>
    <property type="molecule type" value="Genomic_DNA"/>
</dbReference>
<keyword evidence="2" id="KW-1185">Reference proteome</keyword>
<dbReference type="AlphaFoldDB" id="A0A1G8IR37"/>